<feature type="domain" description="Large ribosomal subunit protein uL30-like ferredoxin-like fold" evidence="6">
    <location>
        <begin position="5"/>
        <end position="56"/>
    </location>
</feature>
<dbReference type="CDD" id="cd01658">
    <property type="entry name" value="Ribosomal_L30"/>
    <property type="match status" value="1"/>
</dbReference>
<keyword evidence="8" id="KW-1185">Reference proteome</keyword>
<dbReference type="InterPro" id="IPR036919">
    <property type="entry name" value="Ribo_uL30_ferredoxin-like_sf"/>
</dbReference>
<comment type="subunit">
    <text evidence="2 5">Part of the 50S ribosomal subunit.</text>
</comment>
<comment type="similarity">
    <text evidence="1 5">Belongs to the universal ribosomal protein uL30 family.</text>
</comment>
<evidence type="ECO:0000259" key="6">
    <source>
        <dbReference type="Pfam" id="PF00327"/>
    </source>
</evidence>
<dbReference type="SUPFAM" id="SSF55129">
    <property type="entry name" value="Ribosomal protein L30p/L7e"/>
    <property type="match status" value="1"/>
</dbReference>
<organism evidence="7 8">
    <name type="scientific">Kribbibacterium absianum</name>
    <dbReference type="NCBI Taxonomy" id="3044210"/>
    <lineage>
        <taxon>Bacteria</taxon>
        <taxon>Bacillati</taxon>
        <taxon>Actinomycetota</taxon>
        <taxon>Coriobacteriia</taxon>
        <taxon>Coriobacteriales</taxon>
        <taxon>Kribbibacteriaceae</taxon>
        <taxon>Kribbibacterium</taxon>
    </lineage>
</organism>
<evidence type="ECO:0000256" key="4">
    <source>
        <dbReference type="ARBA" id="ARBA00023274"/>
    </source>
</evidence>
<dbReference type="Pfam" id="PF00327">
    <property type="entry name" value="Ribosomal_L30"/>
    <property type="match status" value="1"/>
</dbReference>
<accession>A0ABT6ZKT3</accession>
<proteinExistence type="inferred from homology"/>
<sequence length="64" mass="7254">MADKLKIKLVRSAVTQVKKDQTATARALGLRRINDEVVQPDNPGIRGMIFKIKHLVEVEEIEEN</sequence>
<evidence type="ECO:0000256" key="3">
    <source>
        <dbReference type="ARBA" id="ARBA00022980"/>
    </source>
</evidence>
<dbReference type="Gene3D" id="3.30.1390.20">
    <property type="entry name" value="Ribosomal protein L30, ferredoxin-like fold domain"/>
    <property type="match status" value="1"/>
</dbReference>
<keyword evidence="4 5" id="KW-0687">Ribonucleoprotein</keyword>
<dbReference type="Proteomes" id="UP001431693">
    <property type="component" value="Unassembled WGS sequence"/>
</dbReference>
<evidence type="ECO:0000256" key="5">
    <source>
        <dbReference type="HAMAP-Rule" id="MF_01371"/>
    </source>
</evidence>
<dbReference type="HAMAP" id="MF_01371_B">
    <property type="entry name" value="Ribosomal_uL30_B"/>
    <property type="match status" value="1"/>
</dbReference>
<evidence type="ECO:0000313" key="8">
    <source>
        <dbReference type="Proteomes" id="UP001431693"/>
    </source>
</evidence>
<protein>
    <recommendedName>
        <fullName evidence="5">Large ribosomal subunit protein uL30</fullName>
    </recommendedName>
</protein>
<dbReference type="PIRSF" id="PIRSF002211">
    <property type="entry name" value="Ribosomal_L30_bac-type"/>
    <property type="match status" value="1"/>
</dbReference>
<gene>
    <name evidence="5 7" type="primary">rpmD</name>
    <name evidence="7" type="ORF">QJ043_06190</name>
</gene>
<reference evidence="7" key="1">
    <citation type="submission" date="2023-05" db="EMBL/GenBank/DDBJ databases">
        <title>[olsenella] sp. nov., isolated from a pig farm feces dump.</title>
        <authorList>
            <person name="Chang Y.-H."/>
        </authorList>
    </citation>
    <scope>NUCLEOTIDE SEQUENCE</scope>
    <source>
        <strain evidence="7">YH-ols2217</strain>
    </source>
</reference>
<dbReference type="EMBL" id="JASJEX010000003">
    <property type="protein sequence ID" value="MDJ1129666.1"/>
    <property type="molecule type" value="Genomic_DNA"/>
</dbReference>
<comment type="caution">
    <text evidence="7">The sequence shown here is derived from an EMBL/GenBank/DDBJ whole genome shotgun (WGS) entry which is preliminary data.</text>
</comment>
<dbReference type="InterPro" id="IPR016082">
    <property type="entry name" value="Ribosomal_uL30_ferredoxin-like"/>
</dbReference>
<dbReference type="GO" id="GO:0005840">
    <property type="term" value="C:ribosome"/>
    <property type="evidence" value="ECO:0007669"/>
    <property type="project" value="UniProtKB-KW"/>
</dbReference>
<dbReference type="RefSeq" id="WP_283712791.1">
    <property type="nucleotide sequence ID" value="NZ_JASJEW010000002.1"/>
</dbReference>
<dbReference type="InterPro" id="IPR005996">
    <property type="entry name" value="Ribosomal_uL30_bac-type"/>
</dbReference>
<dbReference type="NCBIfam" id="TIGR01308">
    <property type="entry name" value="rpmD_bact"/>
    <property type="match status" value="1"/>
</dbReference>
<evidence type="ECO:0000256" key="2">
    <source>
        <dbReference type="ARBA" id="ARBA00011838"/>
    </source>
</evidence>
<evidence type="ECO:0000256" key="1">
    <source>
        <dbReference type="ARBA" id="ARBA00007594"/>
    </source>
</evidence>
<evidence type="ECO:0000313" key="7">
    <source>
        <dbReference type="EMBL" id="MDJ1129666.1"/>
    </source>
</evidence>
<name>A0ABT6ZKT3_9ACTN</name>
<keyword evidence="3 5" id="KW-0689">Ribosomal protein</keyword>